<dbReference type="AlphaFoldDB" id="A0A0M0F4W9"/>
<dbReference type="EMBL" id="ATNL01000012">
    <property type="protein sequence ID" value="KON72432.1"/>
    <property type="molecule type" value="Genomic_DNA"/>
</dbReference>
<accession>A0A0M0F4W9</accession>
<comment type="caution">
    <text evidence="1">The sequence shown here is derived from an EMBL/GenBank/DDBJ whole genome shotgun (WGS) entry which is preliminary data.</text>
</comment>
<sequence length="203" mass="21801">MTTSARGTDDRVELLWLPVGAGGHVVRRTSAWWERACAVVERRRPGPLFHAALEVHLDGVPCTVEMTPAWGHAAGVRGVVATGPVGARPLGRSRLFRYEVRRWPHGLIPDRSHAVGPAVVVTRDAAAAARLLHAVPAFPTFTWGRRPPGAHDMWNSNSLVAWLLVRAGLPVDQEPPAGGRAPGWRAGVLVAERAAATSWPDAA</sequence>
<organism evidence="1 2">
    <name type="scientific">Cellulosimicrobium cellulans F16</name>
    <dbReference type="NCBI Taxonomy" id="1350482"/>
    <lineage>
        <taxon>Bacteria</taxon>
        <taxon>Bacillati</taxon>
        <taxon>Actinomycetota</taxon>
        <taxon>Actinomycetes</taxon>
        <taxon>Micrococcales</taxon>
        <taxon>Promicromonosporaceae</taxon>
        <taxon>Cellulosimicrobium</taxon>
    </lineage>
</organism>
<reference evidence="1 2" key="1">
    <citation type="journal article" date="2015" name="Sci. Rep.">
        <title>Functional and structural properties of a novel cellulosome-like multienzyme complex: efficient glycoside hydrolysis of water-insoluble 7-xylosyl-10-deacetylpaclitaxel.</title>
        <authorList>
            <person name="Dou T.Y."/>
            <person name="Luan H.W."/>
            <person name="Ge G.B."/>
            <person name="Dong M.M."/>
            <person name="Zou H.F."/>
            <person name="He Y.Q."/>
            <person name="Cui P."/>
            <person name="Wang J.Y."/>
            <person name="Hao D.C."/>
            <person name="Yang S.L."/>
            <person name="Yang L."/>
        </authorList>
    </citation>
    <scope>NUCLEOTIDE SEQUENCE [LARGE SCALE GENOMIC DNA]</scope>
    <source>
        <strain evidence="1 2">F16</strain>
    </source>
</reference>
<protein>
    <submittedName>
        <fullName evidence="1">Uncharacterized protein</fullName>
    </submittedName>
</protein>
<name>A0A0M0F4W9_CELCE</name>
<dbReference type="Proteomes" id="UP000037387">
    <property type="component" value="Unassembled WGS sequence"/>
</dbReference>
<proteinExistence type="predicted"/>
<evidence type="ECO:0000313" key="1">
    <source>
        <dbReference type="EMBL" id="KON72432.1"/>
    </source>
</evidence>
<dbReference type="PATRIC" id="fig|1350482.3.peg.3491"/>
<evidence type="ECO:0000313" key="2">
    <source>
        <dbReference type="Proteomes" id="UP000037387"/>
    </source>
</evidence>
<dbReference type="RefSeq" id="WP_053371348.1">
    <property type="nucleotide sequence ID" value="NZ_KQ435293.1"/>
</dbReference>
<gene>
    <name evidence="1" type="ORF">M768_15795</name>
</gene>
<keyword evidence="2" id="KW-1185">Reference proteome</keyword>